<dbReference type="Gramene" id="MELO3C018885.2.1">
    <property type="protein sequence ID" value="MELO3C018885.2.1"/>
    <property type="gene ID" value="MELO3C018885.2"/>
</dbReference>
<feature type="region of interest" description="Disordered" evidence="1">
    <location>
        <begin position="1"/>
        <end position="20"/>
    </location>
</feature>
<evidence type="ECO:0000313" key="2">
    <source>
        <dbReference type="EnsemblPlants" id="MELO3C018885.2.1"/>
    </source>
</evidence>
<feature type="region of interest" description="Disordered" evidence="1">
    <location>
        <begin position="42"/>
        <end position="70"/>
    </location>
</feature>
<feature type="compositionally biased region" description="Gly residues" evidence="1">
    <location>
        <begin position="59"/>
        <end position="69"/>
    </location>
</feature>
<sequence length="109" mass="11979">MDDATSSMRMRDRDSGDWVRGDATCNEDRSFVDKHRLEQTQSTRFRFGRRDAEEMADGKGSGSSGGGGFDKWREIVAGDLGGEKRGRGGGGRVILKKKKKMMMRVGGCG</sequence>
<evidence type="ECO:0000256" key="1">
    <source>
        <dbReference type="SAM" id="MobiDB-lite"/>
    </source>
</evidence>
<protein>
    <submittedName>
        <fullName evidence="2">Uncharacterized protein</fullName>
    </submittedName>
</protein>
<feature type="compositionally biased region" description="Basic and acidic residues" evidence="1">
    <location>
        <begin position="48"/>
        <end position="57"/>
    </location>
</feature>
<dbReference type="EnsemblPlants" id="MELO3C018885.2.1">
    <property type="protein sequence ID" value="MELO3C018885.2.1"/>
    <property type="gene ID" value="MELO3C018885.2"/>
</dbReference>
<proteinExistence type="predicted"/>
<dbReference type="AlphaFoldDB" id="A0A9I9DIH4"/>
<name>A0A9I9DIH4_CUCME</name>
<accession>A0A9I9DIH4</accession>
<reference evidence="2" key="1">
    <citation type="submission" date="2023-03" db="UniProtKB">
        <authorList>
            <consortium name="EnsemblPlants"/>
        </authorList>
    </citation>
    <scope>IDENTIFICATION</scope>
</reference>
<feature type="compositionally biased region" description="Basic and acidic residues" evidence="1">
    <location>
        <begin position="9"/>
        <end position="20"/>
    </location>
</feature>
<organism evidence="2">
    <name type="scientific">Cucumis melo</name>
    <name type="common">Muskmelon</name>
    <dbReference type="NCBI Taxonomy" id="3656"/>
    <lineage>
        <taxon>Eukaryota</taxon>
        <taxon>Viridiplantae</taxon>
        <taxon>Streptophyta</taxon>
        <taxon>Embryophyta</taxon>
        <taxon>Tracheophyta</taxon>
        <taxon>Spermatophyta</taxon>
        <taxon>Magnoliopsida</taxon>
        <taxon>eudicotyledons</taxon>
        <taxon>Gunneridae</taxon>
        <taxon>Pentapetalae</taxon>
        <taxon>rosids</taxon>
        <taxon>fabids</taxon>
        <taxon>Cucurbitales</taxon>
        <taxon>Cucurbitaceae</taxon>
        <taxon>Benincaseae</taxon>
        <taxon>Cucumis</taxon>
    </lineage>
</organism>